<feature type="compositionally biased region" description="Polar residues" evidence="6">
    <location>
        <begin position="511"/>
        <end position="523"/>
    </location>
</feature>
<dbReference type="PANTHER" id="PTHR14296">
    <property type="entry name" value="REMODELING AND SPACING FACTOR 1"/>
    <property type="match status" value="1"/>
</dbReference>
<keyword evidence="5" id="KW-0175">Coiled coil</keyword>
<evidence type="ECO:0000313" key="8">
    <source>
        <dbReference type="EMBL" id="CAF0852778.1"/>
    </source>
</evidence>
<feature type="compositionally biased region" description="Acidic residues" evidence="6">
    <location>
        <begin position="756"/>
        <end position="767"/>
    </location>
</feature>
<keyword evidence="3" id="KW-0862">Zinc</keyword>
<feature type="region of interest" description="Disordered" evidence="6">
    <location>
        <begin position="1077"/>
        <end position="1108"/>
    </location>
</feature>
<feature type="compositionally biased region" description="Basic residues" evidence="6">
    <location>
        <begin position="741"/>
        <end position="751"/>
    </location>
</feature>
<dbReference type="GO" id="GO:0031213">
    <property type="term" value="C:RSF complex"/>
    <property type="evidence" value="ECO:0007669"/>
    <property type="project" value="InterPro"/>
</dbReference>
<feature type="compositionally biased region" description="Acidic residues" evidence="6">
    <location>
        <begin position="556"/>
        <end position="574"/>
    </location>
</feature>
<dbReference type="EMBL" id="CAJOBC010000936">
    <property type="protein sequence ID" value="CAF3640393.1"/>
    <property type="molecule type" value="Genomic_DNA"/>
</dbReference>
<dbReference type="OrthoDB" id="10055895at2759"/>
<feature type="compositionally biased region" description="Low complexity" evidence="6">
    <location>
        <begin position="443"/>
        <end position="452"/>
    </location>
</feature>
<feature type="compositionally biased region" description="Polar residues" evidence="6">
    <location>
        <begin position="9"/>
        <end position="23"/>
    </location>
</feature>
<protein>
    <recommendedName>
        <fullName evidence="7">PHD-type domain-containing protein</fullName>
    </recommendedName>
</protein>
<dbReference type="PANTHER" id="PTHR14296:SF16">
    <property type="entry name" value="REMODELING AND SPACING FACTOR 1"/>
    <property type="match status" value="1"/>
</dbReference>
<dbReference type="SUPFAM" id="SSF57903">
    <property type="entry name" value="FYVE/PHD zinc finger"/>
    <property type="match status" value="1"/>
</dbReference>
<organism evidence="8 10">
    <name type="scientific">Didymodactylos carnosus</name>
    <dbReference type="NCBI Taxonomy" id="1234261"/>
    <lineage>
        <taxon>Eukaryota</taxon>
        <taxon>Metazoa</taxon>
        <taxon>Spiralia</taxon>
        <taxon>Gnathifera</taxon>
        <taxon>Rotifera</taxon>
        <taxon>Eurotatoria</taxon>
        <taxon>Bdelloidea</taxon>
        <taxon>Philodinida</taxon>
        <taxon>Philodinidae</taxon>
        <taxon>Didymodactylos</taxon>
    </lineage>
</organism>
<keyword evidence="10" id="KW-1185">Reference proteome</keyword>
<evidence type="ECO:0000256" key="4">
    <source>
        <dbReference type="PROSITE-ProRule" id="PRU00146"/>
    </source>
</evidence>
<dbReference type="GO" id="GO:0008270">
    <property type="term" value="F:zinc ion binding"/>
    <property type="evidence" value="ECO:0007669"/>
    <property type="project" value="UniProtKB-KW"/>
</dbReference>
<dbReference type="Proteomes" id="UP000663829">
    <property type="component" value="Unassembled WGS sequence"/>
</dbReference>
<dbReference type="GO" id="GO:0042393">
    <property type="term" value="F:histone binding"/>
    <property type="evidence" value="ECO:0007669"/>
    <property type="project" value="TreeGrafter"/>
</dbReference>
<dbReference type="GO" id="GO:0045892">
    <property type="term" value="P:negative regulation of DNA-templated transcription"/>
    <property type="evidence" value="ECO:0007669"/>
    <property type="project" value="TreeGrafter"/>
</dbReference>
<dbReference type="Proteomes" id="UP000681722">
    <property type="component" value="Unassembled WGS sequence"/>
</dbReference>
<dbReference type="SMART" id="SM00249">
    <property type="entry name" value="PHD"/>
    <property type="match status" value="1"/>
</dbReference>
<feature type="region of interest" description="Disordered" evidence="6">
    <location>
        <begin position="509"/>
        <end position="574"/>
    </location>
</feature>
<dbReference type="InterPro" id="IPR019787">
    <property type="entry name" value="Znf_PHD-finger"/>
</dbReference>
<evidence type="ECO:0000256" key="6">
    <source>
        <dbReference type="SAM" id="MobiDB-lite"/>
    </source>
</evidence>
<name>A0A813VYA4_9BILA</name>
<feature type="compositionally biased region" description="Low complexity" evidence="6">
    <location>
        <begin position="1003"/>
        <end position="1024"/>
    </location>
</feature>
<feature type="region of interest" description="Disordered" evidence="6">
    <location>
        <begin position="983"/>
        <end position="1029"/>
    </location>
</feature>
<gene>
    <name evidence="8" type="ORF">GPM918_LOCUS6161</name>
    <name evidence="9" type="ORF">SRO942_LOCUS6161</name>
</gene>
<keyword evidence="1" id="KW-0479">Metal-binding</keyword>
<dbReference type="InterPro" id="IPR013083">
    <property type="entry name" value="Znf_RING/FYVE/PHD"/>
</dbReference>
<sequence length="1108" mass="127231">MNEKLAIESGSSTNEQSNIPNLSSVEQLNTFTLPVNDQLNSPSTLFSTNQSNASSAVVIQTDEKPNESQMNDKTKKEERYLYLLNDSNYGVILCFLDKFRPLLDLHDYPLRLLEEHLLSDDENISRQLMDFHISLLKRLVFGKNAKHENFLSTITRFTYRFDLEDGDHLTSVGYAHAEINVKIRILKNLLEAQFDQNQTLKAAIQDKPSNEIRSQPLGRDQYGSSYWLFMDRECFVHLFRESSDYERTWSNVAKNEEEFERFTKCLTYDQTLKKKFHEWKLEIPTFFLPDLPIEHFYDSKLYFNDTKETTSQSEENEKQTKFHDNILSPKNEIAQENINTATTSNSESVKHEIKQEEVKPIEENCNIEKSSNEADECQIQTNEVGVIKNRSRRKAVSWTRKKKDKKNIAVDIDTQSQSEKEKKSTTLNGRKRKRIDDEYSDINGGEENSNSSMSKTNLNETLLDDDRVSYLLMRFSKKNIDSLLLSDDHDTLVKSSKKIDNKIKNQIGPATRQQQTLSCPNLLTKTKRTRKKKRVKNNCGSYWSETSSDDEKIISDEDDDDVEEESDHFENEMEVEDNLDDDDEYVPLAKTVLSKRRKAAETDGAVDWTLLSEHTPNTTACCSCLKTDHPELLLLCDNCDDAYHTDCLKPILLNIPDGNWYCPLCEHKHLCEILVEKLKQLIENHKELELKRNQCIIEENNDRLSNSTENVDYKDDNSQQKNDVNEDEPGEDEHDYEISQRGRKRRSRFKIKIQNSDDEENYDDDSRDTDYDLNESRGERSNNIQFDLKLPNSIKKLLNNRCRTTTTTTAMLNKKDRRDSTRMATRSIDINDVNHLNEKLGSPLVYVNMIGGSSELQSVITNSKQTSQIVRRWRDVQRRSSMLKSKMPTTSDCADDGDSLLDSPISVCGGDQIRSPINSSYDDDNNSTETIIRSKTSKGKRVPTSTTTISKHLPQYYSNKSDTNFEKLTHDIQQALSVTLSKKENPQSKNITVSSTNINTEGTSSSRITLSSSSFYSSKPTSSTKLHDSINLSSDSFGRLGNNTSHHQRVQTSFLPYREKLNIIPTSRLMSHSNYKIFKSKDPPTTTNGHHSSSSTSSSITFDDKTLT</sequence>
<dbReference type="CDD" id="cd15543">
    <property type="entry name" value="PHD_RSF1"/>
    <property type="match status" value="1"/>
</dbReference>
<dbReference type="AlphaFoldDB" id="A0A813VYA4"/>
<feature type="compositionally biased region" description="Acidic residues" evidence="6">
    <location>
        <begin position="725"/>
        <end position="735"/>
    </location>
</feature>
<feature type="region of interest" description="Disordered" evidence="6">
    <location>
        <begin position="1"/>
        <end position="23"/>
    </location>
</feature>
<feature type="region of interest" description="Disordered" evidence="6">
    <location>
        <begin position="706"/>
        <end position="778"/>
    </location>
</feature>
<dbReference type="InterPro" id="IPR019786">
    <property type="entry name" value="Zinc_finger_PHD-type_CS"/>
</dbReference>
<feature type="compositionally biased region" description="Polar residues" evidence="6">
    <location>
        <begin position="987"/>
        <end position="1002"/>
    </location>
</feature>
<dbReference type="InterPro" id="IPR001965">
    <property type="entry name" value="Znf_PHD"/>
</dbReference>
<dbReference type="Gene3D" id="3.30.40.10">
    <property type="entry name" value="Zinc/RING finger domain, C3HC4 (zinc finger)"/>
    <property type="match status" value="1"/>
</dbReference>
<feature type="compositionally biased region" description="Basic residues" evidence="6">
    <location>
        <begin position="525"/>
        <end position="536"/>
    </location>
</feature>
<evidence type="ECO:0000313" key="9">
    <source>
        <dbReference type="EMBL" id="CAF3640393.1"/>
    </source>
</evidence>
<dbReference type="PROSITE" id="PS50016">
    <property type="entry name" value="ZF_PHD_2"/>
    <property type="match status" value="1"/>
</dbReference>
<dbReference type="EMBL" id="CAJNOQ010000936">
    <property type="protein sequence ID" value="CAF0852778.1"/>
    <property type="molecule type" value="Genomic_DNA"/>
</dbReference>
<dbReference type="InterPro" id="IPR011011">
    <property type="entry name" value="Znf_FYVE_PHD"/>
</dbReference>
<evidence type="ECO:0000256" key="3">
    <source>
        <dbReference type="ARBA" id="ARBA00022833"/>
    </source>
</evidence>
<evidence type="ECO:0000256" key="1">
    <source>
        <dbReference type="ARBA" id="ARBA00022723"/>
    </source>
</evidence>
<evidence type="ECO:0000313" key="10">
    <source>
        <dbReference type="Proteomes" id="UP000663829"/>
    </source>
</evidence>
<evidence type="ECO:0000256" key="2">
    <source>
        <dbReference type="ARBA" id="ARBA00022771"/>
    </source>
</evidence>
<feature type="compositionally biased region" description="Basic and acidic residues" evidence="6">
    <location>
        <begin position="768"/>
        <end position="778"/>
    </location>
</feature>
<dbReference type="PROSITE" id="PS01359">
    <property type="entry name" value="ZF_PHD_1"/>
    <property type="match status" value="1"/>
</dbReference>
<accession>A0A813VYA4</accession>
<evidence type="ECO:0000259" key="7">
    <source>
        <dbReference type="PROSITE" id="PS50016"/>
    </source>
</evidence>
<evidence type="ECO:0000256" key="5">
    <source>
        <dbReference type="SAM" id="Coils"/>
    </source>
</evidence>
<proteinExistence type="predicted"/>
<comment type="caution">
    <text evidence="8">The sequence shown here is derived from an EMBL/GenBank/DDBJ whole genome shotgun (WGS) entry which is preliminary data.</text>
</comment>
<feature type="coiled-coil region" evidence="5">
    <location>
        <begin position="671"/>
        <end position="698"/>
    </location>
</feature>
<dbReference type="Pfam" id="PF00628">
    <property type="entry name" value="PHD"/>
    <property type="match status" value="1"/>
</dbReference>
<reference evidence="8" key="1">
    <citation type="submission" date="2021-02" db="EMBL/GenBank/DDBJ databases">
        <authorList>
            <person name="Nowell W R."/>
        </authorList>
    </citation>
    <scope>NUCLEOTIDE SEQUENCE</scope>
</reference>
<feature type="domain" description="PHD-type" evidence="7">
    <location>
        <begin position="618"/>
        <end position="668"/>
    </location>
</feature>
<feature type="compositionally biased region" description="Low complexity" evidence="6">
    <location>
        <begin position="1085"/>
        <end position="1101"/>
    </location>
</feature>
<keyword evidence="2 4" id="KW-0863">Zinc-finger</keyword>
<feature type="region of interest" description="Disordered" evidence="6">
    <location>
        <begin position="409"/>
        <end position="457"/>
    </location>
</feature>
<dbReference type="InterPro" id="IPR028938">
    <property type="entry name" value="Rsf1-like"/>
</dbReference>